<accession>L5KBG1</accession>
<dbReference type="EMBL" id="KB030924">
    <property type="protein sequence ID" value="ELK08116.1"/>
    <property type="molecule type" value="Genomic_DNA"/>
</dbReference>
<feature type="region of interest" description="Disordered" evidence="1">
    <location>
        <begin position="78"/>
        <end position="99"/>
    </location>
</feature>
<evidence type="ECO:0000313" key="2">
    <source>
        <dbReference type="EMBL" id="ELK08116.1"/>
    </source>
</evidence>
<protein>
    <submittedName>
        <fullName evidence="2">Uncharacterized protein</fullName>
    </submittedName>
</protein>
<sequence>MVTSEHKAACVSKPSAPQCMACAETVNTARFALSQTMKMENTVEMIWEQGEKLRAPFWNIVSETSMNPKEGLVKEEVGVSGPETEMQRSSAQREQDEIT</sequence>
<name>L5KBG1_PTEAL</name>
<dbReference type="Proteomes" id="UP000010552">
    <property type="component" value="Unassembled WGS sequence"/>
</dbReference>
<dbReference type="InParanoid" id="L5KBG1"/>
<dbReference type="AlphaFoldDB" id="L5KBG1"/>
<gene>
    <name evidence="2" type="ORF">PAL_GLEAN10001869</name>
</gene>
<evidence type="ECO:0000313" key="3">
    <source>
        <dbReference type="Proteomes" id="UP000010552"/>
    </source>
</evidence>
<reference evidence="3" key="1">
    <citation type="journal article" date="2013" name="Science">
        <title>Comparative analysis of bat genomes provides insight into the evolution of flight and immunity.</title>
        <authorList>
            <person name="Zhang G."/>
            <person name="Cowled C."/>
            <person name="Shi Z."/>
            <person name="Huang Z."/>
            <person name="Bishop-Lilly K.A."/>
            <person name="Fang X."/>
            <person name="Wynne J.W."/>
            <person name="Xiong Z."/>
            <person name="Baker M.L."/>
            <person name="Zhao W."/>
            <person name="Tachedjian M."/>
            <person name="Zhu Y."/>
            <person name="Zhou P."/>
            <person name="Jiang X."/>
            <person name="Ng J."/>
            <person name="Yang L."/>
            <person name="Wu L."/>
            <person name="Xiao J."/>
            <person name="Feng Y."/>
            <person name="Chen Y."/>
            <person name="Sun X."/>
            <person name="Zhang Y."/>
            <person name="Marsh G.A."/>
            <person name="Crameri G."/>
            <person name="Broder C.C."/>
            <person name="Frey K.G."/>
            <person name="Wang L.F."/>
            <person name="Wang J."/>
        </authorList>
    </citation>
    <scope>NUCLEOTIDE SEQUENCE [LARGE SCALE GENOMIC DNA]</scope>
</reference>
<evidence type="ECO:0000256" key="1">
    <source>
        <dbReference type="SAM" id="MobiDB-lite"/>
    </source>
</evidence>
<proteinExistence type="predicted"/>
<keyword evidence="3" id="KW-1185">Reference proteome</keyword>
<organism evidence="2 3">
    <name type="scientific">Pteropus alecto</name>
    <name type="common">Black flying fox</name>
    <dbReference type="NCBI Taxonomy" id="9402"/>
    <lineage>
        <taxon>Eukaryota</taxon>
        <taxon>Metazoa</taxon>
        <taxon>Chordata</taxon>
        <taxon>Craniata</taxon>
        <taxon>Vertebrata</taxon>
        <taxon>Euteleostomi</taxon>
        <taxon>Mammalia</taxon>
        <taxon>Eutheria</taxon>
        <taxon>Laurasiatheria</taxon>
        <taxon>Chiroptera</taxon>
        <taxon>Yinpterochiroptera</taxon>
        <taxon>Pteropodoidea</taxon>
        <taxon>Pteropodidae</taxon>
        <taxon>Pteropodinae</taxon>
        <taxon>Pteropus</taxon>
    </lineage>
</organism>